<sequence length="81" mass="9501">MSLKLGKQLQKFLKNLPATQRNLVLNRLNTLGDSDRNLDIKPLKGNKRIYFRLRVGQIRVIFTRLDKNIFVLKIGFRGDVY</sequence>
<dbReference type="EMBL" id="PFSJ01000013">
    <property type="protein sequence ID" value="PJC23754.1"/>
    <property type="molecule type" value="Genomic_DNA"/>
</dbReference>
<dbReference type="PANTHER" id="PTHR38813:SF1">
    <property type="entry name" value="TOXIN RELE1-RELATED"/>
    <property type="match status" value="1"/>
</dbReference>
<proteinExistence type="predicted"/>
<name>A0A2M8ELY4_UNCKA</name>
<accession>A0A2M8ELY4</accession>
<dbReference type="InterPro" id="IPR052747">
    <property type="entry name" value="TA_system_RelE_toxin"/>
</dbReference>
<dbReference type="AlphaFoldDB" id="A0A2M8ELY4"/>
<dbReference type="InterPro" id="IPR035093">
    <property type="entry name" value="RelE/ParE_toxin_dom_sf"/>
</dbReference>
<protein>
    <submittedName>
        <fullName evidence="1">Plasmid stabilization protein</fullName>
    </submittedName>
</protein>
<dbReference type="PANTHER" id="PTHR38813">
    <property type="match status" value="1"/>
</dbReference>
<dbReference type="SUPFAM" id="SSF143011">
    <property type="entry name" value="RelE-like"/>
    <property type="match status" value="1"/>
</dbReference>
<organism evidence="1 2">
    <name type="scientific">candidate division WWE3 bacterium CG_4_9_14_0_2_um_filter_35_11</name>
    <dbReference type="NCBI Taxonomy" id="1975077"/>
    <lineage>
        <taxon>Bacteria</taxon>
        <taxon>Katanobacteria</taxon>
    </lineage>
</organism>
<comment type="caution">
    <text evidence="1">The sequence shown here is derived from an EMBL/GenBank/DDBJ whole genome shotgun (WGS) entry which is preliminary data.</text>
</comment>
<gene>
    <name evidence="1" type="ORF">CO058_01775</name>
</gene>
<evidence type="ECO:0000313" key="1">
    <source>
        <dbReference type="EMBL" id="PJC23754.1"/>
    </source>
</evidence>
<reference evidence="2" key="1">
    <citation type="submission" date="2017-09" db="EMBL/GenBank/DDBJ databases">
        <title>Depth-based differentiation of microbial function through sediment-hosted aquifers and enrichment of novel symbionts in the deep terrestrial subsurface.</title>
        <authorList>
            <person name="Probst A.J."/>
            <person name="Ladd B."/>
            <person name="Jarett J.K."/>
            <person name="Geller-Mcgrath D.E."/>
            <person name="Sieber C.M.K."/>
            <person name="Emerson J.B."/>
            <person name="Anantharaman K."/>
            <person name="Thomas B.C."/>
            <person name="Malmstrom R."/>
            <person name="Stieglmeier M."/>
            <person name="Klingl A."/>
            <person name="Woyke T."/>
            <person name="Ryan C.M."/>
            <person name="Banfield J.F."/>
        </authorList>
    </citation>
    <scope>NUCLEOTIDE SEQUENCE [LARGE SCALE GENOMIC DNA]</scope>
</reference>
<dbReference type="Gene3D" id="3.30.2310.20">
    <property type="entry name" value="RelE-like"/>
    <property type="match status" value="1"/>
</dbReference>
<dbReference type="Proteomes" id="UP000229756">
    <property type="component" value="Unassembled WGS sequence"/>
</dbReference>
<evidence type="ECO:0000313" key="2">
    <source>
        <dbReference type="Proteomes" id="UP000229756"/>
    </source>
</evidence>